<dbReference type="InParanoid" id="A0A0L0HSA9"/>
<evidence type="ECO:0000256" key="2">
    <source>
        <dbReference type="ARBA" id="ARBA00022679"/>
    </source>
</evidence>
<keyword evidence="5" id="KW-0999">Mitochondrion inner membrane</keyword>
<name>A0A0L0HSA9_SPIPD</name>
<feature type="binding site" evidence="5">
    <location>
        <position position="97"/>
    </location>
    <ligand>
        <name>S-adenosyl-L-methionine</name>
        <dbReference type="ChEBI" id="CHEBI:59789"/>
    </ligand>
</feature>
<dbReference type="OMA" id="LASRWWD"/>
<comment type="function">
    <text evidence="5">O-methyltransferase required for two non-consecutive steps during ubiquinone biosynthesis. Catalyzes the 2 O-methylation of 3,4-dihydroxy-5-(all-trans-polyprenyl)benzoic acid into 4-hydroxy-3-methoxy-5-(all-trans-polyprenyl)benzoic acid. Also catalyzes the last step of ubiquinone biosynthesis by mediating methylation of 3-demethylubiquinone into ubiquinone. Also able to mediate the methylation of 3-demethylubiquinol into ubiquinol.</text>
</comment>
<dbReference type="SUPFAM" id="SSF53335">
    <property type="entry name" value="S-adenosyl-L-methionine-dependent methyltransferases"/>
    <property type="match status" value="1"/>
</dbReference>
<dbReference type="PANTHER" id="PTHR43464:SF19">
    <property type="entry name" value="UBIQUINONE BIOSYNTHESIS O-METHYLTRANSFERASE, MITOCHONDRIAL"/>
    <property type="match status" value="1"/>
</dbReference>
<dbReference type="GO" id="GO:0120537">
    <property type="term" value="F:3-demethylubiquinone 3-O-methyltransferase activity"/>
    <property type="evidence" value="ECO:0007669"/>
    <property type="project" value="RHEA"/>
</dbReference>
<dbReference type="Proteomes" id="UP000053201">
    <property type="component" value="Unassembled WGS sequence"/>
</dbReference>
<keyword evidence="5" id="KW-0479">Metal-binding</keyword>
<keyword evidence="3 5" id="KW-0831">Ubiquinone biosynthesis</keyword>
<comment type="catalytic activity">
    <reaction evidence="5">
        <text>a 3-demethylubiquinone + S-adenosyl-L-methionine = a ubiquinone + S-adenosyl-L-homocysteine</text>
        <dbReference type="Rhea" id="RHEA:81215"/>
        <dbReference type="Rhea" id="RHEA-COMP:9565"/>
        <dbReference type="Rhea" id="RHEA-COMP:19654"/>
        <dbReference type="ChEBI" id="CHEBI:16389"/>
        <dbReference type="ChEBI" id="CHEBI:57856"/>
        <dbReference type="ChEBI" id="CHEBI:59789"/>
        <dbReference type="ChEBI" id="CHEBI:231825"/>
    </reaction>
</comment>
<keyword evidence="6" id="KW-0830">Ubiquinone</keyword>
<dbReference type="STRING" id="645134.A0A0L0HSA9"/>
<dbReference type="EC" id="2.1.1.114" evidence="5"/>
<dbReference type="InterPro" id="IPR010233">
    <property type="entry name" value="UbiG_MeTrfase"/>
</dbReference>
<dbReference type="eggNOG" id="KOG1270">
    <property type="taxonomic scope" value="Eukaryota"/>
</dbReference>
<dbReference type="EC" id="2.1.1.-" evidence="5"/>
<dbReference type="GO" id="GO:0061542">
    <property type="term" value="F:3-demethylubiquinol 3-O-methyltransferase activity"/>
    <property type="evidence" value="ECO:0007669"/>
    <property type="project" value="UniProtKB-UniRule"/>
</dbReference>
<comment type="similarity">
    <text evidence="5">Belongs to the class I-like SAM-binding methyltransferase superfamily. UbiG/COQ3 family.</text>
</comment>
<keyword evidence="7" id="KW-1185">Reference proteome</keyword>
<protein>
    <recommendedName>
        <fullName evidence="5">Ubiquinone biosynthesis O-methyltransferase, mitochondrial</fullName>
    </recommendedName>
    <alternativeName>
        <fullName evidence="5">3-demethylubiquinol 3-O-methyltransferase</fullName>
        <ecNumber evidence="5">2.1.1.64</ecNumber>
    </alternativeName>
    <alternativeName>
        <fullName evidence="5">3-demethylubiquinone 3-O-methyltransferase</fullName>
        <ecNumber evidence="5">2.1.1.-</ecNumber>
    </alternativeName>
    <alternativeName>
        <fullName evidence="5">Polyprenyldihydroxybenzoate methyltransferase</fullName>
        <ecNumber evidence="5">2.1.1.114</ecNumber>
    </alternativeName>
</protein>
<dbReference type="HAMAP" id="MF_00472">
    <property type="entry name" value="UbiG"/>
    <property type="match status" value="1"/>
</dbReference>
<dbReference type="GO" id="GO:0032259">
    <property type="term" value="P:methylation"/>
    <property type="evidence" value="ECO:0007669"/>
    <property type="project" value="UniProtKB-KW"/>
</dbReference>
<dbReference type="GO" id="GO:0046872">
    <property type="term" value="F:metal ion binding"/>
    <property type="evidence" value="ECO:0007669"/>
    <property type="project" value="UniProtKB-KW"/>
</dbReference>
<comment type="catalytic activity">
    <reaction evidence="5">
        <text>a 3-demethylubiquinol + S-adenosyl-L-methionine = a ubiquinol + S-adenosyl-L-homocysteine + H(+)</text>
        <dbReference type="Rhea" id="RHEA:44380"/>
        <dbReference type="Rhea" id="RHEA-COMP:9566"/>
        <dbReference type="Rhea" id="RHEA-COMP:10914"/>
        <dbReference type="ChEBI" id="CHEBI:15378"/>
        <dbReference type="ChEBI" id="CHEBI:17976"/>
        <dbReference type="ChEBI" id="CHEBI:57856"/>
        <dbReference type="ChEBI" id="CHEBI:59789"/>
        <dbReference type="ChEBI" id="CHEBI:84422"/>
        <dbReference type="EC" id="2.1.1.64"/>
    </reaction>
</comment>
<dbReference type="CDD" id="cd02440">
    <property type="entry name" value="AdoMet_MTases"/>
    <property type="match status" value="1"/>
</dbReference>
<dbReference type="OrthoDB" id="3265906at2759"/>
<gene>
    <name evidence="5" type="primary">COQ3</name>
    <name evidence="6" type="ORF">SPPG_01246</name>
</gene>
<dbReference type="Gene3D" id="3.40.50.150">
    <property type="entry name" value="Vaccinia Virus protein VP39"/>
    <property type="match status" value="1"/>
</dbReference>
<comment type="catalytic activity">
    <reaction evidence="5">
        <text>a 3,4-dihydroxy-5-(all-trans-polyprenyl)benzoate + S-adenosyl-L-methionine = a 4-hydroxy-3-methoxy-5-(all-trans-polyprenyl)benzoate + S-adenosyl-L-homocysteine + H(+)</text>
        <dbReference type="Rhea" id="RHEA:44452"/>
        <dbReference type="Rhea" id="RHEA-COMP:10930"/>
        <dbReference type="Rhea" id="RHEA-COMP:10931"/>
        <dbReference type="ChEBI" id="CHEBI:15378"/>
        <dbReference type="ChEBI" id="CHEBI:57856"/>
        <dbReference type="ChEBI" id="CHEBI:59789"/>
        <dbReference type="ChEBI" id="CHEBI:64694"/>
        <dbReference type="ChEBI" id="CHEBI:84443"/>
        <dbReference type="EC" id="2.1.1.114"/>
    </reaction>
</comment>
<comment type="subunit">
    <text evidence="5">Component of a multi-subunit COQ enzyme complex, composed of at least COQ3, COQ4, COQ5, COQ6, COQ7 and COQ9.</text>
</comment>
<dbReference type="PANTHER" id="PTHR43464">
    <property type="entry name" value="METHYLTRANSFERASE"/>
    <property type="match status" value="1"/>
</dbReference>
<keyword evidence="5" id="KW-0460">Magnesium</keyword>
<dbReference type="GO" id="GO:0010420">
    <property type="term" value="F:polyprenyldihydroxybenzoate methyltransferase activity"/>
    <property type="evidence" value="ECO:0007669"/>
    <property type="project" value="UniProtKB-UniRule"/>
</dbReference>
<keyword evidence="4 5" id="KW-0949">S-adenosyl-L-methionine</keyword>
<keyword evidence="1 5" id="KW-0489">Methyltransferase</keyword>
<dbReference type="NCBIfam" id="TIGR01983">
    <property type="entry name" value="UbiG"/>
    <property type="match status" value="1"/>
</dbReference>
<feature type="binding site" evidence="5">
    <location>
        <position position="171"/>
    </location>
    <ligand>
        <name>Mg(2+)</name>
        <dbReference type="ChEBI" id="CHEBI:18420"/>
    </ligand>
</feature>
<evidence type="ECO:0000313" key="7">
    <source>
        <dbReference type="Proteomes" id="UP000053201"/>
    </source>
</evidence>
<feature type="binding site" evidence="5">
    <location>
        <position position="168"/>
    </location>
    <ligand>
        <name>Mg(2+)</name>
        <dbReference type="ChEBI" id="CHEBI:18420"/>
    </ligand>
</feature>
<comment type="subcellular location">
    <subcellularLocation>
        <location evidence="5">Mitochondrion inner membrane</location>
        <topology evidence="5">Peripheral membrane protein</topology>
        <orientation evidence="5">Matrix side</orientation>
    </subcellularLocation>
</comment>
<sequence length="304" mass="33683">MHHQRTLTRLFGRRLTHRKPPQYGSIRSVTSTVDQAEIAKFARAADDWWNPGGEFAMLHRMNPVRVGYVRDMLEHVGKGDGTSAAKPFTGLRFLDIGCGGGLLSEALVRLGATVVGADAAEENIHMARIHAAQDPTLQFGRGSFEYRHTTAEQLAEDGEKFDAVCALEIIEHVVDPQEFIRVCGQLVKPNGLIFCSTINRTPTSYLFTILLAEHLLRWVPPGTHEHAKYVTPEEMQRFLTGAGCEVLDIKGMSFNPASNQWSLLSGRGLGDLQMNYIVSARKMVAEEQVRPEPVDSSEGQEGSR</sequence>
<keyword evidence="5" id="KW-0496">Mitochondrion</keyword>
<feature type="binding site" evidence="5">
    <location>
        <position position="172"/>
    </location>
    <ligand>
        <name>Mg(2+)</name>
        <dbReference type="ChEBI" id="CHEBI:18420"/>
    </ligand>
</feature>
<dbReference type="Pfam" id="PF13489">
    <property type="entry name" value="Methyltransf_23"/>
    <property type="match status" value="1"/>
</dbReference>
<dbReference type="GeneID" id="27684925"/>
<dbReference type="EMBL" id="KQ257451">
    <property type="protein sequence ID" value="KND03790.1"/>
    <property type="molecule type" value="Genomic_DNA"/>
</dbReference>
<proteinExistence type="inferred from homology"/>
<feature type="binding site" evidence="5">
    <location>
        <position position="65"/>
    </location>
    <ligand>
        <name>S-adenosyl-L-methionine</name>
        <dbReference type="ChEBI" id="CHEBI:59789"/>
    </ligand>
</feature>
<evidence type="ECO:0000256" key="1">
    <source>
        <dbReference type="ARBA" id="ARBA00022603"/>
    </source>
</evidence>
<dbReference type="GO" id="GO:0031314">
    <property type="term" value="C:extrinsic component of mitochondrial inner membrane"/>
    <property type="evidence" value="ECO:0007669"/>
    <property type="project" value="UniProtKB-UniRule"/>
</dbReference>
<keyword evidence="2 5" id="KW-0808">Transferase</keyword>
<comment type="cofactor">
    <cofactor evidence="5">
        <name>Mg(2+)</name>
        <dbReference type="ChEBI" id="CHEBI:18420"/>
    </cofactor>
</comment>
<feature type="binding site" evidence="5">
    <location>
        <position position="167"/>
    </location>
    <ligand>
        <name>S-adenosyl-L-methionine</name>
        <dbReference type="ChEBI" id="CHEBI:59789"/>
    </ligand>
</feature>
<dbReference type="UniPathway" id="UPA00232"/>
<dbReference type="EC" id="2.1.1.64" evidence="5"/>
<dbReference type="InterPro" id="IPR029063">
    <property type="entry name" value="SAM-dependent_MTases_sf"/>
</dbReference>
<organism evidence="6 7">
    <name type="scientific">Spizellomyces punctatus (strain DAOM BR117)</name>
    <dbReference type="NCBI Taxonomy" id="645134"/>
    <lineage>
        <taxon>Eukaryota</taxon>
        <taxon>Fungi</taxon>
        <taxon>Fungi incertae sedis</taxon>
        <taxon>Chytridiomycota</taxon>
        <taxon>Chytridiomycota incertae sedis</taxon>
        <taxon>Chytridiomycetes</taxon>
        <taxon>Spizellomycetales</taxon>
        <taxon>Spizellomycetaceae</taxon>
        <taxon>Spizellomyces</taxon>
    </lineage>
</organism>
<dbReference type="FunCoup" id="A0A0L0HSA9">
    <property type="interactions" value="275"/>
</dbReference>
<accession>A0A0L0HSA9</accession>
<keyword evidence="5" id="KW-0472">Membrane</keyword>
<evidence type="ECO:0000256" key="3">
    <source>
        <dbReference type="ARBA" id="ARBA00022688"/>
    </source>
</evidence>
<comment type="pathway">
    <text evidence="5">Cofactor biosynthesis; ubiquinone biosynthesis.</text>
</comment>
<dbReference type="VEuPathDB" id="FungiDB:SPPG_01246"/>
<evidence type="ECO:0000256" key="5">
    <source>
        <dbReference type="HAMAP-Rule" id="MF_03190"/>
    </source>
</evidence>
<evidence type="ECO:0000313" key="6">
    <source>
        <dbReference type="EMBL" id="KND03790.1"/>
    </source>
</evidence>
<evidence type="ECO:0000256" key="4">
    <source>
        <dbReference type="ARBA" id="ARBA00022691"/>
    </source>
</evidence>
<dbReference type="AlphaFoldDB" id="A0A0L0HSA9"/>
<reference evidence="6 7" key="1">
    <citation type="submission" date="2009-08" db="EMBL/GenBank/DDBJ databases">
        <title>The Genome Sequence of Spizellomyces punctatus strain DAOM BR117.</title>
        <authorList>
            <consortium name="The Broad Institute Genome Sequencing Platform"/>
            <person name="Russ C."/>
            <person name="Cuomo C."/>
            <person name="Shea T."/>
            <person name="Young S.K."/>
            <person name="Zeng Q."/>
            <person name="Koehrsen M."/>
            <person name="Haas B."/>
            <person name="Borodovsky M."/>
            <person name="Guigo R."/>
            <person name="Alvarado L."/>
            <person name="Berlin A."/>
            <person name="Bochicchio J."/>
            <person name="Borenstein D."/>
            <person name="Chapman S."/>
            <person name="Chen Z."/>
            <person name="Engels R."/>
            <person name="Freedman E."/>
            <person name="Gellesch M."/>
            <person name="Goldberg J."/>
            <person name="Griggs A."/>
            <person name="Gujja S."/>
            <person name="Heiman D."/>
            <person name="Hepburn T."/>
            <person name="Howarth C."/>
            <person name="Jen D."/>
            <person name="Larson L."/>
            <person name="Lewis B."/>
            <person name="Mehta T."/>
            <person name="Park D."/>
            <person name="Pearson M."/>
            <person name="Roberts A."/>
            <person name="Saif S."/>
            <person name="Shenoy N."/>
            <person name="Sisk P."/>
            <person name="Stolte C."/>
            <person name="Sykes S."/>
            <person name="Thomson T."/>
            <person name="Walk T."/>
            <person name="White J."/>
            <person name="Yandava C."/>
            <person name="Burger G."/>
            <person name="Gray M.W."/>
            <person name="Holland P.W.H."/>
            <person name="King N."/>
            <person name="Lang F.B.F."/>
            <person name="Roger A.J."/>
            <person name="Ruiz-Trillo I."/>
            <person name="Lander E."/>
            <person name="Nusbaum C."/>
        </authorList>
    </citation>
    <scope>NUCLEOTIDE SEQUENCE [LARGE SCALE GENOMIC DNA]</scope>
    <source>
        <strain evidence="6 7">DAOM BR117</strain>
    </source>
</reference>
<feature type="binding site" evidence="5">
    <location>
        <position position="118"/>
    </location>
    <ligand>
        <name>S-adenosyl-L-methionine</name>
        <dbReference type="ChEBI" id="CHEBI:59789"/>
    </ligand>
</feature>
<dbReference type="RefSeq" id="XP_016611829.1">
    <property type="nucleotide sequence ID" value="XM_016749574.1"/>
</dbReference>